<dbReference type="EMBL" id="JBFXLQ010000065">
    <property type="protein sequence ID" value="KAL2862592.1"/>
    <property type="molecule type" value="Genomic_DNA"/>
</dbReference>
<keyword evidence="6" id="KW-0325">Glycoprotein</keyword>
<dbReference type="PANTHER" id="PTHR24269">
    <property type="entry name" value="KREMEN PROTEIN"/>
    <property type="match status" value="1"/>
</dbReference>
<evidence type="ECO:0000313" key="10">
    <source>
        <dbReference type="EMBL" id="KAL2862592.1"/>
    </source>
</evidence>
<sequence>MNQAVTLFAILPFASAAAAVRAPSSQGCFSDPGVLQNAGSSIFQSINHCVDLCDGRGSAYAALQKDDCWCGDALPDKENVVADDRCDVPCAGFPTENCGGDGVWSVYDFGGIRPSVPLSTTPTSTVTDSTSTPVASSTSTSSSTTEAGSETTSSTTIPDNVSETPVSTSTSVEPTPTENAARRRYSFFF</sequence>
<reference evidence="10 11" key="1">
    <citation type="submission" date="2024-07" db="EMBL/GenBank/DDBJ databases">
        <title>Section-level genome sequencing and comparative genomics of Aspergillus sections Usti and Cavernicolus.</title>
        <authorList>
            <consortium name="Lawrence Berkeley National Laboratory"/>
            <person name="Nybo J.L."/>
            <person name="Vesth T.C."/>
            <person name="Theobald S."/>
            <person name="Frisvad J.C."/>
            <person name="Larsen T.O."/>
            <person name="Kjaerboelling I."/>
            <person name="Rothschild-Mancinelli K."/>
            <person name="Lyhne E.K."/>
            <person name="Kogle M.E."/>
            <person name="Barry K."/>
            <person name="Clum A."/>
            <person name="Na H."/>
            <person name="Ledsgaard L."/>
            <person name="Lin J."/>
            <person name="Lipzen A."/>
            <person name="Kuo A."/>
            <person name="Riley R."/>
            <person name="Mondo S."/>
            <person name="Labutti K."/>
            <person name="Haridas S."/>
            <person name="Pangalinan J."/>
            <person name="Salamov A.A."/>
            <person name="Simmons B.A."/>
            <person name="Magnuson J.K."/>
            <person name="Chen J."/>
            <person name="Drula E."/>
            <person name="Henrissat B."/>
            <person name="Wiebenga A."/>
            <person name="Lubbers R.J."/>
            <person name="Gomes A.C."/>
            <person name="Macurrencykelacurrency M.R."/>
            <person name="Stajich J."/>
            <person name="Grigoriev I.V."/>
            <person name="Mortensen U.H."/>
            <person name="De Vries R.P."/>
            <person name="Baker S.E."/>
            <person name="Andersen M.R."/>
        </authorList>
    </citation>
    <scope>NUCLEOTIDE SEQUENCE [LARGE SCALE GENOMIC DNA]</scope>
    <source>
        <strain evidence="10 11">CBS 449.75</strain>
    </source>
</reference>
<evidence type="ECO:0000313" key="11">
    <source>
        <dbReference type="Proteomes" id="UP001610432"/>
    </source>
</evidence>
<accession>A0ABR4LDZ8</accession>
<organism evidence="10 11">
    <name type="scientific">Aspergillus lucknowensis</name>
    <dbReference type="NCBI Taxonomy" id="176173"/>
    <lineage>
        <taxon>Eukaryota</taxon>
        <taxon>Fungi</taxon>
        <taxon>Dikarya</taxon>
        <taxon>Ascomycota</taxon>
        <taxon>Pezizomycotina</taxon>
        <taxon>Eurotiomycetes</taxon>
        <taxon>Eurotiomycetidae</taxon>
        <taxon>Eurotiales</taxon>
        <taxon>Aspergillaceae</taxon>
        <taxon>Aspergillus</taxon>
        <taxon>Aspergillus subgen. Nidulantes</taxon>
    </lineage>
</organism>
<dbReference type="GeneID" id="98145422"/>
<dbReference type="SMART" id="SM00321">
    <property type="entry name" value="WSC"/>
    <property type="match status" value="1"/>
</dbReference>
<evidence type="ECO:0000256" key="6">
    <source>
        <dbReference type="ARBA" id="ARBA00023180"/>
    </source>
</evidence>
<evidence type="ECO:0000256" key="8">
    <source>
        <dbReference type="SAM" id="SignalP"/>
    </source>
</evidence>
<evidence type="ECO:0000256" key="5">
    <source>
        <dbReference type="ARBA" id="ARBA00023136"/>
    </source>
</evidence>
<keyword evidence="5" id="KW-0472">Membrane</keyword>
<dbReference type="PANTHER" id="PTHR24269:SF16">
    <property type="entry name" value="PROTEIN SLG1"/>
    <property type="match status" value="1"/>
</dbReference>
<evidence type="ECO:0000256" key="3">
    <source>
        <dbReference type="ARBA" id="ARBA00022729"/>
    </source>
</evidence>
<evidence type="ECO:0000256" key="7">
    <source>
        <dbReference type="SAM" id="MobiDB-lite"/>
    </source>
</evidence>
<feature type="chain" id="PRO_5045287324" evidence="8">
    <location>
        <begin position="20"/>
        <end position="189"/>
    </location>
</feature>
<proteinExistence type="predicted"/>
<evidence type="ECO:0000256" key="4">
    <source>
        <dbReference type="ARBA" id="ARBA00022989"/>
    </source>
</evidence>
<feature type="compositionally biased region" description="Low complexity" evidence="7">
    <location>
        <begin position="119"/>
        <end position="178"/>
    </location>
</feature>
<dbReference type="Pfam" id="PF01822">
    <property type="entry name" value="WSC"/>
    <property type="match status" value="1"/>
</dbReference>
<keyword evidence="11" id="KW-1185">Reference proteome</keyword>
<comment type="subcellular location">
    <subcellularLocation>
        <location evidence="1">Membrane</location>
        <topology evidence="1">Single-pass membrane protein</topology>
    </subcellularLocation>
</comment>
<comment type="caution">
    <text evidence="10">The sequence shown here is derived from an EMBL/GenBank/DDBJ whole genome shotgun (WGS) entry which is preliminary data.</text>
</comment>
<feature type="domain" description="WSC" evidence="9">
    <location>
        <begin position="22"/>
        <end position="110"/>
    </location>
</feature>
<dbReference type="InterPro" id="IPR051836">
    <property type="entry name" value="Kremen_rcpt"/>
</dbReference>
<evidence type="ECO:0000256" key="1">
    <source>
        <dbReference type="ARBA" id="ARBA00004167"/>
    </source>
</evidence>
<gene>
    <name evidence="10" type="ORF">BJX67DRAFT_366109</name>
</gene>
<keyword evidence="2" id="KW-0812">Transmembrane</keyword>
<protein>
    <submittedName>
        <fullName evidence="10">WSC domain-containing protein</fullName>
    </submittedName>
</protein>
<dbReference type="PROSITE" id="PS51212">
    <property type="entry name" value="WSC"/>
    <property type="match status" value="1"/>
</dbReference>
<keyword evidence="3 8" id="KW-0732">Signal</keyword>
<feature type="region of interest" description="Disordered" evidence="7">
    <location>
        <begin position="117"/>
        <end position="178"/>
    </location>
</feature>
<feature type="signal peptide" evidence="8">
    <location>
        <begin position="1"/>
        <end position="19"/>
    </location>
</feature>
<evidence type="ECO:0000256" key="2">
    <source>
        <dbReference type="ARBA" id="ARBA00022692"/>
    </source>
</evidence>
<evidence type="ECO:0000259" key="9">
    <source>
        <dbReference type="PROSITE" id="PS51212"/>
    </source>
</evidence>
<name>A0ABR4LDZ8_9EURO</name>
<keyword evidence="4" id="KW-1133">Transmembrane helix</keyword>
<dbReference type="InterPro" id="IPR002889">
    <property type="entry name" value="WSC_carb-bd"/>
</dbReference>
<dbReference type="Proteomes" id="UP001610432">
    <property type="component" value="Unassembled WGS sequence"/>
</dbReference>
<dbReference type="RefSeq" id="XP_070881571.1">
    <property type="nucleotide sequence ID" value="XM_071030350.1"/>
</dbReference>